<keyword evidence="3" id="KW-1185">Reference proteome</keyword>
<name>A0AAV9CGD4_ACOCL</name>
<feature type="region of interest" description="Disordered" evidence="1">
    <location>
        <begin position="1"/>
        <end position="26"/>
    </location>
</feature>
<comment type="caution">
    <text evidence="2">The sequence shown here is derived from an EMBL/GenBank/DDBJ whole genome shotgun (WGS) entry which is preliminary data.</text>
</comment>
<dbReference type="EMBL" id="JAUJYO010000019">
    <property type="protein sequence ID" value="KAK1287679.1"/>
    <property type="molecule type" value="Genomic_DNA"/>
</dbReference>
<feature type="compositionally biased region" description="Basic and acidic residues" evidence="1">
    <location>
        <begin position="1"/>
        <end position="12"/>
    </location>
</feature>
<organism evidence="2 3">
    <name type="scientific">Acorus calamus</name>
    <name type="common">Sweet flag</name>
    <dbReference type="NCBI Taxonomy" id="4465"/>
    <lineage>
        <taxon>Eukaryota</taxon>
        <taxon>Viridiplantae</taxon>
        <taxon>Streptophyta</taxon>
        <taxon>Embryophyta</taxon>
        <taxon>Tracheophyta</taxon>
        <taxon>Spermatophyta</taxon>
        <taxon>Magnoliopsida</taxon>
        <taxon>Liliopsida</taxon>
        <taxon>Acoraceae</taxon>
        <taxon>Acorus</taxon>
    </lineage>
</organism>
<evidence type="ECO:0000313" key="2">
    <source>
        <dbReference type="EMBL" id="KAK1287679.1"/>
    </source>
</evidence>
<dbReference type="SUPFAM" id="SSF48371">
    <property type="entry name" value="ARM repeat"/>
    <property type="match status" value="2"/>
</dbReference>
<gene>
    <name evidence="2" type="ORF">QJS10_CPB19g01064</name>
</gene>
<reference evidence="2" key="2">
    <citation type="submission" date="2023-06" db="EMBL/GenBank/DDBJ databases">
        <authorList>
            <person name="Ma L."/>
            <person name="Liu K.-W."/>
            <person name="Li Z."/>
            <person name="Hsiao Y.-Y."/>
            <person name="Qi Y."/>
            <person name="Fu T."/>
            <person name="Tang G."/>
            <person name="Zhang D."/>
            <person name="Sun W.-H."/>
            <person name="Liu D.-K."/>
            <person name="Li Y."/>
            <person name="Chen G.-Z."/>
            <person name="Liu X.-D."/>
            <person name="Liao X.-Y."/>
            <person name="Jiang Y.-T."/>
            <person name="Yu X."/>
            <person name="Hao Y."/>
            <person name="Huang J."/>
            <person name="Zhao X.-W."/>
            <person name="Ke S."/>
            <person name="Chen Y.-Y."/>
            <person name="Wu W.-L."/>
            <person name="Hsu J.-L."/>
            <person name="Lin Y.-F."/>
            <person name="Huang M.-D."/>
            <person name="Li C.-Y."/>
            <person name="Huang L."/>
            <person name="Wang Z.-W."/>
            <person name="Zhao X."/>
            <person name="Zhong W.-Y."/>
            <person name="Peng D.-H."/>
            <person name="Ahmad S."/>
            <person name="Lan S."/>
            <person name="Zhang J.-S."/>
            <person name="Tsai W.-C."/>
            <person name="Van De Peer Y."/>
            <person name="Liu Z.-J."/>
        </authorList>
    </citation>
    <scope>NUCLEOTIDE SEQUENCE</scope>
    <source>
        <strain evidence="2">CP</strain>
        <tissue evidence="2">Leaves</tissue>
    </source>
</reference>
<evidence type="ECO:0000256" key="1">
    <source>
        <dbReference type="SAM" id="MobiDB-lite"/>
    </source>
</evidence>
<dbReference type="Proteomes" id="UP001180020">
    <property type="component" value="Unassembled WGS sequence"/>
</dbReference>
<feature type="compositionally biased region" description="Polar residues" evidence="1">
    <location>
        <begin position="234"/>
        <end position="248"/>
    </location>
</feature>
<accession>A0AAV9CGD4</accession>
<feature type="region of interest" description="Disordered" evidence="1">
    <location>
        <begin position="214"/>
        <end position="248"/>
    </location>
</feature>
<dbReference type="InterPro" id="IPR016024">
    <property type="entry name" value="ARM-type_fold"/>
</dbReference>
<dbReference type="PANTHER" id="PTHR37743">
    <property type="entry name" value="ARM REPEAT SUPERFAMILY PROTEIN"/>
    <property type="match status" value="1"/>
</dbReference>
<protein>
    <submittedName>
        <fullName evidence="2">Uncharacterized protein</fullName>
    </submittedName>
</protein>
<evidence type="ECO:0000313" key="3">
    <source>
        <dbReference type="Proteomes" id="UP001180020"/>
    </source>
</evidence>
<proteinExistence type="predicted"/>
<dbReference type="AlphaFoldDB" id="A0AAV9CGD4"/>
<dbReference type="PANTHER" id="PTHR37743:SF1">
    <property type="entry name" value="ARM REPEAT SUPERFAMILY PROTEIN"/>
    <property type="match status" value="1"/>
</dbReference>
<sequence length="973" mass="107434">MEEEQLIRRADDDPSPSPSPSSPLGRVLSTLFASSPRRLSASFSRVDSSRQKTSGVLLDDSLCYLRRYARDLAEKGEPLDHVLVPMVEHSLKFRGSKHLRQVLIILDWLFQDEFLFLALSNDLADIILRKEDHYFALGWCSLTSALAEMAKNDTGMQGNYVALLKALCQSISRLSFIICEGSILRDSFELPTRLSIAAADCTLILTEALTRKAPNSESSNRSGSSEKYKRQPVSLVSTRTENSIGKSSQGMENMELERVLWEHLDDLIILVEKLQSWNKRSRPLHAKGLGQVLKWLKEIQHDHFHLQDEAGLDTGMLLLSSCWKHYVTLLRLEDHRFLQHYSEMLDQFLSALQLNMLLFHEQNRTSDDIDRGSEAESSDITVVIKGSNMTDADKSASSVTQLPTPNSHRCSAPPAAIQVLLSGLEVRVRVAVVKGGCRSYADMVKQGTLPGQEDDRRTVPPAMPSAVASSSHCGFSGSTAVKPAKVVHPAVLAPERHVLNRLSVVKGVPRTQSAPVTDPGVRTVRSVVVGADGMERSIQSPKGVSSSMKELQSADEDMIEGSIEVLRLIIFKTNLESGSCLLETQQIEAVLPLLLNLLDQRDSAARAVVLLIAEYCALDPEGQCIREIFKRLEFGNNHQKRNAIDVVSELIRASSDSGNTLSPSIRKDIAKHLLECLVDEELVNYVQASNMFLLLAISVTVQVKNWDALIETLINKLFQEPSNATIVQFLSCISEDLAKAGELVLHCVLSHSWEEKEDSAYHVLLPIVDSHLEHAIVCQDILKMKSCLFAVCTSLVIRGQDTALNPVMIRIRKSLETVLLWPSLDADEISKAQHGCIDCLALMICAEVQALESSRDVAVESSVLTYTIQQLTSNKMSENVACPLPFRLCMANVLISACQKERIAAAKLMASLMSSEEEIVESISTGLVEAKSVLAKIVATDSSPELQQLCRKLLLCITSPLEEAFGALTKNEL</sequence>
<reference evidence="2" key="1">
    <citation type="journal article" date="2023" name="Nat. Commun.">
        <title>Diploid and tetraploid genomes of Acorus and the evolution of monocots.</title>
        <authorList>
            <person name="Ma L."/>
            <person name="Liu K.W."/>
            <person name="Li Z."/>
            <person name="Hsiao Y.Y."/>
            <person name="Qi Y."/>
            <person name="Fu T."/>
            <person name="Tang G.D."/>
            <person name="Zhang D."/>
            <person name="Sun W.H."/>
            <person name="Liu D.K."/>
            <person name="Li Y."/>
            <person name="Chen G.Z."/>
            <person name="Liu X.D."/>
            <person name="Liao X.Y."/>
            <person name="Jiang Y.T."/>
            <person name="Yu X."/>
            <person name="Hao Y."/>
            <person name="Huang J."/>
            <person name="Zhao X.W."/>
            <person name="Ke S."/>
            <person name="Chen Y.Y."/>
            <person name="Wu W.L."/>
            <person name="Hsu J.L."/>
            <person name="Lin Y.F."/>
            <person name="Huang M.D."/>
            <person name="Li C.Y."/>
            <person name="Huang L."/>
            <person name="Wang Z.W."/>
            <person name="Zhao X."/>
            <person name="Zhong W.Y."/>
            <person name="Peng D.H."/>
            <person name="Ahmad S."/>
            <person name="Lan S."/>
            <person name="Zhang J.S."/>
            <person name="Tsai W.C."/>
            <person name="Van de Peer Y."/>
            <person name="Liu Z.J."/>
        </authorList>
    </citation>
    <scope>NUCLEOTIDE SEQUENCE</scope>
    <source>
        <strain evidence="2">CP</strain>
    </source>
</reference>